<dbReference type="EMBL" id="AP019400">
    <property type="protein sequence ID" value="BBI34745.1"/>
    <property type="molecule type" value="Genomic_DNA"/>
</dbReference>
<protein>
    <submittedName>
        <fullName evidence="1">Uncharacterized protein</fullName>
    </submittedName>
</protein>
<dbReference type="Proteomes" id="UP000289856">
    <property type="component" value="Chromosome"/>
</dbReference>
<evidence type="ECO:0000313" key="2">
    <source>
        <dbReference type="Proteomes" id="UP000289856"/>
    </source>
</evidence>
<gene>
    <name evidence="1" type="ORF">KCTCHS21_41440</name>
</gene>
<name>A0A3T1D9M5_9BACL</name>
<sequence length="74" mass="8349">MSSVVKQVPTFVPKIMPKLWEKESQPALTKPIVRTVTAVLLWSNAEAVVPTAKPRRGVEVEREIQVDSLWPAQR</sequence>
<accession>A0A3T1D9M5</accession>
<proteinExistence type="predicted"/>
<dbReference type="KEGG" id="cohn:KCTCHS21_41440"/>
<organism evidence="1 2">
    <name type="scientific">Cohnella abietis</name>
    <dbReference type="NCBI Taxonomy" id="2507935"/>
    <lineage>
        <taxon>Bacteria</taxon>
        <taxon>Bacillati</taxon>
        <taxon>Bacillota</taxon>
        <taxon>Bacilli</taxon>
        <taxon>Bacillales</taxon>
        <taxon>Paenibacillaceae</taxon>
        <taxon>Cohnella</taxon>
    </lineage>
</organism>
<keyword evidence="2" id="KW-1185">Reference proteome</keyword>
<evidence type="ECO:0000313" key="1">
    <source>
        <dbReference type="EMBL" id="BBI34745.1"/>
    </source>
</evidence>
<dbReference type="AlphaFoldDB" id="A0A3T1D9M5"/>
<reference evidence="1 2" key="1">
    <citation type="submission" date="2019-01" db="EMBL/GenBank/DDBJ databases">
        <title>Complete genome sequence of Cohnella hallensis HS21 isolated from Korean fir (Abies koreana) rhizospheric soil.</title>
        <authorList>
            <person name="Jiang L."/>
            <person name="Kang S.W."/>
            <person name="Kim S."/>
            <person name="Jung J."/>
            <person name="Kim C.Y."/>
            <person name="Kim D.H."/>
            <person name="Kim S.W."/>
            <person name="Lee J."/>
        </authorList>
    </citation>
    <scope>NUCLEOTIDE SEQUENCE [LARGE SCALE GENOMIC DNA]</scope>
    <source>
        <strain evidence="1 2">HS21</strain>
    </source>
</reference>